<dbReference type="SFLD" id="SFLDS00003">
    <property type="entry name" value="Haloacid_Dehalogenase"/>
    <property type="match status" value="1"/>
</dbReference>
<dbReference type="Pfam" id="PF13419">
    <property type="entry name" value="HAD_2"/>
    <property type="match status" value="1"/>
</dbReference>
<dbReference type="InterPro" id="IPR050155">
    <property type="entry name" value="HAD-like_hydrolase_sf"/>
</dbReference>
<comment type="caution">
    <text evidence="1">The sequence shown here is derived from an EMBL/GenBank/DDBJ whole genome shotgun (WGS) entry which is preliminary data.</text>
</comment>
<dbReference type="SUPFAM" id="SSF56784">
    <property type="entry name" value="HAD-like"/>
    <property type="match status" value="1"/>
</dbReference>
<dbReference type="PANTHER" id="PTHR43434:SF20">
    <property type="entry name" value="5'-NUCLEOTIDASE"/>
    <property type="match status" value="1"/>
</dbReference>
<dbReference type="InterPro" id="IPR041492">
    <property type="entry name" value="HAD_2"/>
</dbReference>
<evidence type="ECO:0000313" key="2">
    <source>
        <dbReference type="Proteomes" id="UP001260872"/>
    </source>
</evidence>
<dbReference type="Gene3D" id="3.40.50.1000">
    <property type="entry name" value="HAD superfamily/HAD-like"/>
    <property type="match status" value="1"/>
</dbReference>
<dbReference type="PANTHER" id="PTHR43434">
    <property type="entry name" value="PHOSPHOGLYCOLATE PHOSPHATASE"/>
    <property type="match status" value="1"/>
</dbReference>
<reference evidence="2" key="1">
    <citation type="submission" date="2023-07" db="EMBL/GenBank/DDBJ databases">
        <title>Description of three actinobacteria isolated from air of manufacturing shop in a pharmaceutical factory.</title>
        <authorList>
            <person name="Zhang D.-F."/>
        </authorList>
    </citation>
    <scope>NUCLEOTIDE SEQUENCE [LARGE SCALE GENOMIC DNA]</scope>
    <source>
        <strain evidence="2">CCTCC AB 207010</strain>
    </source>
</reference>
<gene>
    <name evidence="1" type="ORF">RH857_05100</name>
</gene>
<dbReference type="Gene3D" id="1.10.150.240">
    <property type="entry name" value="Putative phosphatase, domain 2"/>
    <property type="match status" value="1"/>
</dbReference>
<keyword evidence="2" id="KW-1185">Reference proteome</keyword>
<protein>
    <submittedName>
        <fullName evidence="1">HAD hydrolase-like protein</fullName>
    </submittedName>
</protein>
<sequence>MTTRIAVFDLDGTLVDPAGAITGGISAALRDHGIGVPDEETLKSFIGPPLAASLRALPGVTEELVPKLIERYRDGYIREGMAASRVYPGIEELLKSLRAAGVHLAVATSKPEPQATRLLQIQGLLDYFAVVSGSDPDETVPHTSKGPIIASALERLRLDAEQHVYVVMVGDRKFDVEGAARQGLPCIGVSWGYAPEGELEEEGAVAVVSTAEQLREVIDDQFRPLEQDDAAQRTPVPQ</sequence>
<accession>A0ABU1FS82</accession>
<dbReference type="InterPro" id="IPR023198">
    <property type="entry name" value="PGP-like_dom2"/>
</dbReference>
<name>A0ABU1FS82_9MICC</name>
<proteinExistence type="predicted"/>
<dbReference type="RefSeq" id="WP_310536890.1">
    <property type="nucleotide sequence ID" value="NZ_BAAAOC010000091.1"/>
</dbReference>
<dbReference type="EMBL" id="JAVKGT010000009">
    <property type="protein sequence ID" value="MDR5711510.1"/>
    <property type="molecule type" value="Genomic_DNA"/>
</dbReference>
<dbReference type="InterPro" id="IPR036412">
    <property type="entry name" value="HAD-like_sf"/>
</dbReference>
<organism evidence="1 2">
    <name type="scientific">Nesterenkonia flava</name>
    <dbReference type="NCBI Taxonomy" id="469799"/>
    <lineage>
        <taxon>Bacteria</taxon>
        <taxon>Bacillati</taxon>
        <taxon>Actinomycetota</taxon>
        <taxon>Actinomycetes</taxon>
        <taxon>Micrococcales</taxon>
        <taxon>Micrococcaceae</taxon>
        <taxon>Nesterenkonia</taxon>
    </lineage>
</organism>
<dbReference type="SFLD" id="SFLDG01129">
    <property type="entry name" value="C1.5:_HAD__Beta-PGM__Phosphata"/>
    <property type="match status" value="1"/>
</dbReference>
<dbReference type="InterPro" id="IPR023214">
    <property type="entry name" value="HAD_sf"/>
</dbReference>
<dbReference type="Proteomes" id="UP001260872">
    <property type="component" value="Unassembled WGS sequence"/>
</dbReference>
<evidence type="ECO:0000313" key="1">
    <source>
        <dbReference type="EMBL" id="MDR5711510.1"/>
    </source>
</evidence>